<keyword evidence="1 2" id="KW-0418">Kinase</keyword>
<reference evidence="2 3" key="1">
    <citation type="submission" date="2016-10" db="EMBL/GenBank/DDBJ databases">
        <authorList>
            <person name="de Groot N.N."/>
        </authorList>
    </citation>
    <scope>NUCLEOTIDE SEQUENCE [LARGE SCALE GENOMIC DNA]</scope>
    <source>
        <strain evidence="3">P4B,CCM 7963,CECT 7998,DSM 25260,IBRC-M 10614,KCTC 13821</strain>
    </source>
</reference>
<organism evidence="2 3">
    <name type="scientific">Alteribacillus bidgolensis</name>
    <dbReference type="NCBI Taxonomy" id="930129"/>
    <lineage>
        <taxon>Bacteria</taxon>
        <taxon>Bacillati</taxon>
        <taxon>Bacillota</taxon>
        <taxon>Bacilli</taxon>
        <taxon>Bacillales</taxon>
        <taxon>Bacillaceae</taxon>
        <taxon>Alteribacillus</taxon>
    </lineage>
</organism>
<gene>
    <name evidence="2" type="ORF">SAMN05216352_10185</name>
</gene>
<name>A0A1G8BUI5_9BACI</name>
<dbReference type="InterPro" id="IPR011009">
    <property type="entry name" value="Kinase-like_dom_sf"/>
</dbReference>
<evidence type="ECO:0000313" key="3">
    <source>
        <dbReference type="Proteomes" id="UP000199017"/>
    </source>
</evidence>
<dbReference type="Gene3D" id="3.30.200.20">
    <property type="entry name" value="Phosphorylase Kinase, domain 1"/>
    <property type="match status" value="1"/>
</dbReference>
<dbReference type="PANTHER" id="PTHR12149:SF8">
    <property type="entry name" value="PROTEIN-RIBULOSAMINE 3-KINASE"/>
    <property type="match status" value="1"/>
</dbReference>
<dbReference type="PIRSF" id="PIRSF006221">
    <property type="entry name" value="Ketosamine-3-kinase"/>
    <property type="match status" value="1"/>
</dbReference>
<dbReference type="RefSeq" id="WP_091579371.1">
    <property type="nucleotide sequence ID" value="NZ_FNDU01000001.1"/>
</dbReference>
<dbReference type="Gene3D" id="3.90.1200.10">
    <property type="match status" value="1"/>
</dbReference>
<dbReference type="Proteomes" id="UP000199017">
    <property type="component" value="Unassembled WGS sequence"/>
</dbReference>
<comment type="similarity">
    <text evidence="1">Belongs to the fructosamine kinase family.</text>
</comment>
<dbReference type="EMBL" id="FNDU01000001">
    <property type="protein sequence ID" value="SDH36791.1"/>
    <property type="molecule type" value="Genomic_DNA"/>
</dbReference>
<dbReference type="AlphaFoldDB" id="A0A1G8BUI5"/>
<accession>A0A1G8BUI5</accession>
<sequence>MSISIQRALTGAGINEKIDSIQPVSGGSISAAYLVHTNSQSYFVKWHEEAPNDFFRQEALGLRFLEEAKDIFVPSVYGWGKKYIVMDPVIGAASIQTEGELGRAIASLHCSSGSFFGLEEDNFIGELPQVNDWEESWVAFLRDKRLQPQIELARSLGRMPKERNRKAYYVLDHLNDWVPDHKHPVKLHGDLWGGNWLPGENGKPYLIDPAVWYGDHEFELAFTYLFGGFSKNVYDAYQEIKTIDVLFDERKALYQLYYLLVHLNIFGESYGRQVDRILTKYAK</sequence>
<keyword evidence="3" id="KW-1185">Reference proteome</keyword>
<dbReference type="OrthoDB" id="5291879at2"/>
<evidence type="ECO:0000313" key="2">
    <source>
        <dbReference type="EMBL" id="SDH36791.1"/>
    </source>
</evidence>
<dbReference type="Pfam" id="PF03881">
    <property type="entry name" value="Fructosamin_kin"/>
    <property type="match status" value="1"/>
</dbReference>
<evidence type="ECO:0000256" key="1">
    <source>
        <dbReference type="PIRNR" id="PIRNR006221"/>
    </source>
</evidence>
<dbReference type="GO" id="GO:0016301">
    <property type="term" value="F:kinase activity"/>
    <property type="evidence" value="ECO:0007669"/>
    <property type="project" value="UniProtKB-UniRule"/>
</dbReference>
<keyword evidence="1" id="KW-0808">Transferase</keyword>
<proteinExistence type="inferred from homology"/>
<dbReference type="STRING" id="930129.SAMN05216352_10185"/>
<protein>
    <submittedName>
        <fullName evidence="2">Fructosamine-3-kinase</fullName>
    </submittedName>
</protein>
<dbReference type="PANTHER" id="PTHR12149">
    <property type="entry name" value="FRUCTOSAMINE 3 KINASE-RELATED PROTEIN"/>
    <property type="match status" value="1"/>
</dbReference>
<dbReference type="InterPro" id="IPR016477">
    <property type="entry name" value="Fructo-/Ketosamine-3-kinase"/>
</dbReference>
<dbReference type="SUPFAM" id="SSF56112">
    <property type="entry name" value="Protein kinase-like (PK-like)"/>
    <property type="match status" value="1"/>
</dbReference>